<keyword evidence="4" id="KW-0238">DNA-binding</keyword>
<evidence type="ECO:0000256" key="3">
    <source>
        <dbReference type="ARBA" id="ARBA00023082"/>
    </source>
</evidence>
<dbReference type="GO" id="GO:0006352">
    <property type="term" value="P:DNA-templated transcription initiation"/>
    <property type="evidence" value="ECO:0007669"/>
    <property type="project" value="InterPro"/>
</dbReference>
<dbReference type="InterPro" id="IPR007627">
    <property type="entry name" value="RNA_pol_sigma70_r2"/>
</dbReference>
<dbReference type="GO" id="GO:0016987">
    <property type="term" value="F:sigma factor activity"/>
    <property type="evidence" value="ECO:0007669"/>
    <property type="project" value="UniProtKB-KW"/>
</dbReference>
<dbReference type="Proteomes" id="UP000675379">
    <property type="component" value="Unassembled WGS sequence"/>
</dbReference>
<dbReference type="InterPro" id="IPR013324">
    <property type="entry name" value="RNA_pol_sigma_r3/r4-like"/>
</dbReference>
<comment type="similarity">
    <text evidence="1">Belongs to the sigma-70 factor family. ECF subfamily.</text>
</comment>
<reference evidence="8" key="1">
    <citation type="submission" date="2021-04" db="EMBL/GenBank/DDBJ databases">
        <title>Proteiniclasticum sedimins sp. nov., an obligate anaerobic bacterium isolated from anaerobic sludge.</title>
        <authorList>
            <person name="Liu J."/>
        </authorList>
    </citation>
    <scope>NUCLEOTIDE SEQUENCE</scope>
    <source>
        <strain evidence="8">BAD-10</strain>
    </source>
</reference>
<evidence type="ECO:0000313" key="8">
    <source>
        <dbReference type="EMBL" id="MBR0576016.1"/>
    </source>
</evidence>
<sequence>MDDQELYHRFLQGHMEAFEELVLRHKDNLIGYLLRMVGGDIHTAEDLAQEVFAEIYVQKTRFFGASSLKTYLFSLGRNKAVDYLRKYGRLDLWDPRMFPEGENPEAGPEEALLQGEKAEHLAGSLARLSPEHAQVLRLREEELSYADMANLLGKPLGQVKILLHRARKALRKIMEEGEA</sequence>
<dbReference type="RefSeq" id="WP_211800749.1">
    <property type="nucleotide sequence ID" value="NZ_JAGSCS010000006.1"/>
</dbReference>
<feature type="domain" description="RNA polymerase sigma factor 70 region 4 type 2" evidence="7">
    <location>
        <begin position="125"/>
        <end position="170"/>
    </location>
</feature>
<dbReference type="CDD" id="cd06171">
    <property type="entry name" value="Sigma70_r4"/>
    <property type="match status" value="1"/>
</dbReference>
<dbReference type="Pfam" id="PF08281">
    <property type="entry name" value="Sigma70_r4_2"/>
    <property type="match status" value="1"/>
</dbReference>
<dbReference type="EMBL" id="JAGSCS010000006">
    <property type="protein sequence ID" value="MBR0576016.1"/>
    <property type="molecule type" value="Genomic_DNA"/>
</dbReference>
<dbReference type="SUPFAM" id="SSF88659">
    <property type="entry name" value="Sigma3 and sigma4 domains of RNA polymerase sigma factors"/>
    <property type="match status" value="1"/>
</dbReference>
<dbReference type="Pfam" id="PF04542">
    <property type="entry name" value="Sigma70_r2"/>
    <property type="match status" value="1"/>
</dbReference>
<keyword evidence="3" id="KW-0731">Sigma factor</keyword>
<dbReference type="NCBIfam" id="TIGR02937">
    <property type="entry name" value="sigma70-ECF"/>
    <property type="match status" value="1"/>
</dbReference>
<dbReference type="AlphaFoldDB" id="A0A941CNL4"/>
<proteinExistence type="inferred from homology"/>
<dbReference type="InterPro" id="IPR036388">
    <property type="entry name" value="WH-like_DNA-bd_sf"/>
</dbReference>
<keyword evidence="5" id="KW-0804">Transcription</keyword>
<dbReference type="SUPFAM" id="SSF88946">
    <property type="entry name" value="Sigma2 domain of RNA polymerase sigma factors"/>
    <property type="match status" value="1"/>
</dbReference>
<dbReference type="PANTHER" id="PTHR43133:SF52">
    <property type="entry name" value="ECF RNA POLYMERASE SIGMA FACTOR SIGL"/>
    <property type="match status" value="1"/>
</dbReference>
<dbReference type="InterPro" id="IPR039425">
    <property type="entry name" value="RNA_pol_sigma-70-like"/>
</dbReference>
<evidence type="ECO:0000256" key="2">
    <source>
        <dbReference type="ARBA" id="ARBA00023015"/>
    </source>
</evidence>
<dbReference type="InterPro" id="IPR013325">
    <property type="entry name" value="RNA_pol_sigma_r2"/>
</dbReference>
<organism evidence="8 9">
    <name type="scientific">Proteiniclasticum sediminis</name>
    <dbReference type="NCBI Taxonomy" id="2804028"/>
    <lineage>
        <taxon>Bacteria</taxon>
        <taxon>Bacillati</taxon>
        <taxon>Bacillota</taxon>
        <taxon>Clostridia</taxon>
        <taxon>Eubacteriales</taxon>
        <taxon>Clostridiaceae</taxon>
        <taxon>Proteiniclasticum</taxon>
    </lineage>
</organism>
<name>A0A941CNL4_9CLOT</name>
<dbReference type="GO" id="GO:0003677">
    <property type="term" value="F:DNA binding"/>
    <property type="evidence" value="ECO:0007669"/>
    <property type="project" value="UniProtKB-KW"/>
</dbReference>
<gene>
    <name evidence="8" type="ORF">KCG48_06635</name>
</gene>
<dbReference type="InterPro" id="IPR014284">
    <property type="entry name" value="RNA_pol_sigma-70_dom"/>
</dbReference>
<evidence type="ECO:0000256" key="1">
    <source>
        <dbReference type="ARBA" id="ARBA00010641"/>
    </source>
</evidence>
<keyword evidence="2" id="KW-0805">Transcription regulation</keyword>
<evidence type="ECO:0000259" key="6">
    <source>
        <dbReference type="Pfam" id="PF04542"/>
    </source>
</evidence>
<dbReference type="PANTHER" id="PTHR43133">
    <property type="entry name" value="RNA POLYMERASE ECF-TYPE SIGMA FACTO"/>
    <property type="match status" value="1"/>
</dbReference>
<evidence type="ECO:0000256" key="4">
    <source>
        <dbReference type="ARBA" id="ARBA00023125"/>
    </source>
</evidence>
<evidence type="ECO:0000256" key="5">
    <source>
        <dbReference type="ARBA" id="ARBA00023163"/>
    </source>
</evidence>
<dbReference type="InterPro" id="IPR013249">
    <property type="entry name" value="RNA_pol_sigma70_r4_t2"/>
</dbReference>
<keyword evidence="9" id="KW-1185">Reference proteome</keyword>
<evidence type="ECO:0000313" key="9">
    <source>
        <dbReference type="Proteomes" id="UP000675379"/>
    </source>
</evidence>
<feature type="domain" description="RNA polymerase sigma-70 region 2" evidence="6">
    <location>
        <begin position="21"/>
        <end position="89"/>
    </location>
</feature>
<accession>A0A941CNL4</accession>
<evidence type="ECO:0000259" key="7">
    <source>
        <dbReference type="Pfam" id="PF08281"/>
    </source>
</evidence>
<dbReference type="Gene3D" id="1.10.10.10">
    <property type="entry name" value="Winged helix-like DNA-binding domain superfamily/Winged helix DNA-binding domain"/>
    <property type="match status" value="1"/>
</dbReference>
<comment type="caution">
    <text evidence="8">The sequence shown here is derived from an EMBL/GenBank/DDBJ whole genome shotgun (WGS) entry which is preliminary data.</text>
</comment>
<protein>
    <submittedName>
        <fullName evidence="8">RNA polymerase sigma factor</fullName>
    </submittedName>
</protein>
<dbReference type="Gene3D" id="1.10.1740.10">
    <property type="match status" value="1"/>
</dbReference>